<name>A0AAW1RUN0_9CHLO</name>
<dbReference type="AlphaFoldDB" id="A0AAW1RUN0"/>
<evidence type="ECO:0000313" key="2">
    <source>
        <dbReference type="Proteomes" id="UP001438707"/>
    </source>
</evidence>
<keyword evidence="2" id="KW-1185">Reference proteome</keyword>
<protein>
    <submittedName>
        <fullName evidence="1">Uncharacterized protein</fullName>
    </submittedName>
</protein>
<gene>
    <name evidence="1" type="ORF">WJX74_001681</name>
</gene>
<accession>A0AAW1RUN0</accession>
<comment type="caution">
    <text evidence="1">The sequence shown here is derived from an EMBL/GenBank/DDBJ whole genome shotgun (WGS) entry which is preliminary data.</text>
</comment>
<dbReference type="Proteomes" id="UP001438707">
    <property type="component" value="Unassembled WGS sequence"/>
</dbReference>
<proteinExistence type="predicted"/>
<sequence>MIAERAAPSQAQGQPGGDVPCPAAVHLLAKLPSNHTGCCMEQYVGSLIFGTDSRVAKSTATWPWAIQGAKLSGTLPVCNLQVLKACVRIASVFYKRISGFWASIMPARAGCNLSCRPEPVSLDAPRLEQT</sequence>
<organism evidence="1 2">
    <name type="scientific">Apatococcus lobatus</name>
    <dbReference type="NCBI Taxonomy" id="904363"/>
    <lineage>
        <taxon>Eukaryota</taxon>
        <taxon>Viridiplantae</taxon>
        <taxon>Chlorophyta</taxon>
        <taxon>core chlorophytes</taxon>
        <taxon>Trebouxiophyceae</taxon>
        <taxon>Chlorellales</taxon>
        <taxon>Chlorellaceae</taxon>
        <taxon>Apatococcus</taxon>
    </lineage>
</organism>
<dbReference type="EMBL" id="JALJOS010000006">
    <property type="protein sequence ID" value="KAK9837629.1"/>
    <property type="molecule type" value="Genomic_DNA"/>
</dbReference>
<reference evidence="1 2" key="1">
    <citation type="journal article" date="2024" name="Nat. Commun.">
        <title>Phylogenomics reveals the evolutionary origins of lichenization in chlorophyte algae.</title>
        <authorList>
            <person name="Puginier C."/>
            <person name="Libourel C."/>
            <person name="Otte J."/>
            <person name="Skaloud P."/>
            <person name="Haon M."/>
            <person name="Grisel S."/>
            <person name="Petersen M."/>
            <person name="Berrin J.G."/>
            <person name="Delaux P.M."/>
            <person name="Dal Grande F."/>
            <person name="Keller J."/>
        </authorList>
    </citation>
    <scope>NUCLEOTIDE SEQUENCE [LARGE SCALE GENOMIC DNA]</scope>
    <source>
        <strain evidence="1 2">SAG 2145</strain>
    </source>
</reference>
<evidence type="ECO:0000313" key="1">
    <source>
        <dbReference type="EMBL" id="KAK9837629.1"/>
    </source>
</evidence>